<dbReference type="GO" id="GO:0004864">
    <property type="term" value="F:protein phosphatase inhibitor activity"/>
    <property type="evidence" value="ECO:0007669"/>
    <property type="project" value="InterPro"/>
</dbReference>
<dbReference type="InterPro" id="IPR007062">
    <property type="entry name" value="PPI-2"/>
</dbReference>
<organism evidence="2 3">
    <name type="scientific">Boletus reticuloceps</name>
    <dbReference type="NCBI Taxonomy" id="495285"/>
    <lineage>
        <taxon>Eukaryota</taxon>
        <taxon>Fungi</taxon>
        <taxon>Dikarya</taxon>
        <taxon>Basidiomycota</taxon>
        <taxon>Agaricomycotina</taxon>
        <taxon>Agaricomycetes</taxon>
        <taxon>Agaricomycetidae</taxon>
        <taxon>Boletales</taxon>
        <taxon>Boletineae</taxon>
        <taxon>Boletaceae</taxon>
        <taxon>Boletoideae</taxon>
        <taxon>Boletus</taxon>
    </lineage>
</organism>
<feature type="region of interest" description="Disordered" evidence="1">
    <location>
        <begin position="216"/>
        <end position="271"/>
    </location>
</feature>
<feature type="region of interest" description="Disordered" evidence="1">
    <location>
        <begin position="113"/>
        <end position="194"/>
    </location>
</feature>
<evidence type="ECO:0000313" key="2">
    <source>
        <dbReference type="EMBL" id="KAG6373790.1"/>
    </source>
</evidence>
<dbReference type="Pfam" id="PF04979">
    <property type="entry name" value="IPP-2"/>
    <property type="match status" value="1"/>
</dbReference>
<dbReference type="PANTHER" id="PTHR12398">
    <property type="entry name" value="PROTEIN PHOSPHATASE INHIBITOR"/>
    <property type="match status" value="1"/>
</dbReference>
<dbReference type="GO" id="GO:0009966">
    <property type="term" value="P:regulation of signal transduction"/>
    <property type="evidence" value="ECO:0007669"/>
    <property type="project" value="InterPro"/>
</dbReference>
<accession>A0A8I3A8T1</accession>
<feature type="compositionally biased region" description="Polar residues" evidence="1">
    <location>
        <begin position="113"/>
        <end position="130"/>
    </location>
</feature>
<dbReference type="OrthoDB" id="551302at2759"/>
<feature type="compositionally biased region" description="Basic and acidic residues" evidence="1">
    <location>
        <begin position="1"/>
        <end position="11"/>
    </location>
</feature>
<proteinExistence type="predicted"/>
<comment type="caution">
    <text evidence="2">The sequence shown here is derived from an EMBL/GenBank/DDBJ whole genome shotgun (WGS) entry which is preliminary data.</text>
</comment>
<dbReference type="Gene3D" id="6.10.250.1050">
    <property type="match status" value="1"/>
</dbReference>
<sequence>MSTVEIIRDPTHLSPLPRSASQPKPKGILKNAVPQSAGQQQQSVYSLHPQRFLTPRIVYCSSLQWDEANIALTEVQKDSLMKITEPKTPYVRYNAETDEVEGDIPDLLLSARATSPGSVSSRAESPTSMVASGPSSRRASLSSVGRTSSGRSGSATSSRSTSFNLPNEARGEIRALNTEPGDEVETEEMDEEAAAKHAAFVRARGRHYSNEAEAMKKAASFMDDDDDEEAGRGEGAGDGDVGVNESEADDSQVADDVSHREDLVNGDAHGA</sequence>
<feature type="compositionally biased region" description="Acidic residues" evidence="1">
    <location>
        <begin position="180"/>
        <end position="192"/>
    </location>
</feature>
<protein>
    <submittedName>
        <fullName evidence="2">Uncharacterized protein</fullName>
    </submittedName>
</protein>
<evidence type="ECO:0000313" key="3">
    <source>
        <dbReference type="Proteomes" id="UP000683000"/>
    </source>
</evidence>
<feature type="region of interest" description="Disordered" evidence="1">
    <location>
        <begin position="1"/>
        <end position="42"/>
    </location>
</feature>
<gene>
    <name evidence="2" type="ORF">JVT61DRAFT_5935</name>
</gene>
<name>A0A8I3A8T1_9AGAM</name>
<evidence type="ECO:0000256" key="1">
    <source>
        <dbReference type="SAM" id="MobiDB-lite"/>
    </source>
</evidence>
<feature type="compositionally biased region" description="Polar residues" evidence="1">
    <location>
        <begin position="33"/>
        <end position="42"/>
    </location>
</feature>
<reference evidence="2" key="1">
    <citation type="submission" date="2021-03" db="EMBL/GenBank/DDBJ databases">
        <title>Evolutionary innovations through gain and loss of genes in the ectomycorrhizal Boletales.</title>
        <authorList>
            <person name="Wu G."/>
            <person name="Miyauchi S."/>
            <person name="Morin E."/>
            <person name="Yang Z.-L."/>
            <person name="Xu J."/>
            <person name="Martin F.M."/>
        </authorList>
    </citation>
    <scope>NUCLEOTIDE SEQUENCE</scope>
    <source>
        <strain evidence="2">BR01</strain>
    </source>
</reference>
<dbReference type="AlphaFoldDB" id="A0A8I3A8T1"/>
<dbReference type="EMBL" id="JAGFBS010000020">
    <property type="protein sequence ID" value="KAG6373790.1"/>
    <property type="molecule type" value="Genomic_DNA"/>
</dbReference>
<feature type="compositionally biased region" description="Low complexity" evidence="1">
    <location>
        <begin position="131"/>
        <end position="162"/>
    </location>
</feature>
<keyword evidence="3" id="KW-1185">Reference proteome</keyword>
<dbReference type="PANTHER" id="PTHR12398:SF20">
    <property type="entry name" value="PROTEIN PHOSPHATASE 1 REGULATORY INHIBITOR SUBUNIT 2"/>
    <property type="match status" value="1"/>
</dbReference>
<dbReference type="Proteomes" id="UP000683000">
    <property type="component" value="Unassembled WGS sequence"/>
</dbReference>